<accession>A0A914DSZ1</accession>
<feature type="region of interest" description="Disordered" evidence="1">
    <location>
        <begin position="45"/>
        <end position="197"/>
    </location>
</feature>
<feature type="compositionally biased region" description="Pro residues" evidence="1">
    <location>
        <begin position="116"/>
        <end position="140"/>
    </location>
</feature>
<feature type="compositionally biased region" description="Low complexity" evidence="1">
    <location>
        <begin position="141"/>
        <end position="150"/>
    </location>
</feature>
<sequence>MAEVLELLEEEPLRLDPVFNTMWKRWYFPTRYKTAQVIINTGPTPAAAPATAPSPAPTAAPTAAPVTAPSPAPTAAPAAAPATAPSPAPTAAPAAAPATAPSPAPTAAPAAAPATAPSPAPTAAPAPAPATAPSPAPTAAPGPTARGRSSAARRAKLTTTGLPSKTVGKKRRTPLRDLVRRALKKRGRPRNVVNHQAEARGIQELLWTTMADKAPTRKPTQPERVKAPVKLHKAADKKIPSDNDPEPVSISKKGPANVIVRDYTSDDSSPSPQPKKRSASPRIAISKRHRSPKGVTAISSIDHLEEALREVKKQVKARPSQESIDEALKNCTSIRSWAESILSRTSKIEKFINSL</sequence>
<protein>
    <submittedName>
        <fullName evidence="3">Uncharacterized protein</fullName>
    </submittedName>
</protein>
<organism evidence="2 3">
    <name type="scientific">Acrobeloides nanus</name>
    <dbReference type="NCBI Taxonomy" id="290746"/>
    <lineage>
        <taxon>Eukaryota</taxon>
        <taxon>Metazoa</taxon>
        <taxon>Ecdysozoa</taxon>
        <taxon>Nematoda</taxon>
        <taxon>Chromadorea</taxon>
        <taxon>Rhabditida</taxon>
        <taxon>Tylenchina</taxon>
        <taxon>Cephalobomorpha</taxon>
        <taxon>Cephaloboidea</taxon>
        <taxon>Cephalobidae</taxon>
        <taxon>Acrobeloides</taxon>
    </lineage>
</organism>
<dbReference type="AlphaFoldDB" id="A0A914DSZ1"/>
<name>A0A914DSZ1_9BILA</name>
<proteinExistence type="predicted"/>
<evidence type="ECO:0000313" key="2">
    <source>
        <dbReference type="Proteomes" id="UP000887540"/>
    </source>
</evidence>
<dbReference type="Proteomes" id="UP000887540">
    <property type="component" value="Unplaced"/>
</dbReference>
<keyword evidence="2" id="KW-1185">Reference proteome</keyword>
<evidence type="ECO:0000256" key="1">
    <source>
        <dbReference type="SAM" id="MobiDB-lite"/>
    </source>
</evidence>
<reference evidence="3" key="1">
    <citation type="submission" date="2022-11" db="UniProtKB">
        <authorList>
            <consortium name="WormBaseParasite"/>
        </authorList>
    </citation>
    <scope>IDENTIFICATION</scope>
</reference>
<feature type="region of interest" description="Disordered" evidence="1">
    <location>
        <begin position="213"/>
        <end position="294"/>
    </location>
</feature>
<dbReference type="WBParaSite" id="ACRNAN_scaffold3553.g21062.t1">
    <property type="protein sequence ID" value="ACRNAN_scaffold3553.g21062.t1"/>
    <property type="gene ID" value="ACRNAN_scaffold3553.g21062"/>
</dbReference>
<feature type="compositionally biased region" description="Basic residues" evidence="1">
    <location>
        <begin position="274"/>
        <end position="292"/>
    </location>
</feature>
<evidence type="ECO:0000313" key="3">
    <source>
        <dbReference type="WBParaSite" id="ACRNAN_scaffold3553.g21062.t1"/>
    </source>
</evidence>